<dbReference type="Proteomes" id="UP000193711">
    <property type="component" value="Unassembled WGS sequence"/>
</dbReference>
<feature type="chain" id="PRO_5038902833" evidence="1">
    <location>
        <begin position="24"/>
        <end position="174"/>
    </location>
</feature>
<sequence length="174" mass="18104">MRHRHRQVSASLVLAAAAAVALAGCASEPVSTATVGLGRGGQYARVLGVVVVCSGIVDGLDLSADDQAPLSIGDGQRRITRWVSPDAVSELGATDLTGSTIWPAEREIERFALGVDYSLGAYAEDRSVVARPVVFTAEQFDTLSVGEIIIGDVRDGTSQTISVESFLGRACADA</sequence>
<protein>
    <submittedName>
        <fullName evidence="2">Uncharacterized protein</fullName>
    </submittedName>
</protein>
<dbReference type="STRING" id="1891671.SAMN06295885_3247"/>
<name>A0A1X7PEG2_9MICO</name>
<reference evidence="3" key="1">
    <citation type="submission" date="2017-04" db="EMBL/GenBank/DDBJ databases">
        <authorList>
            <person name="Varghese N."/>
            <person name="Submissions S."/>
        </authorList>
    </citation>
    <scope>NUCLEOTIDE SEQUENCE [LARGE SCALE GENOMIC DNA]</scope>
    <source>
        <strain evidence="3">VKM Ac-2121</strain>
    </source>
</reference>
<evidence type="ECO:0000256" key="1">
    <source>
        <dbReference type="SAM" id="SignalP"/>
    </source>
</evidence>
<feature type="signal peptide" evidence="1">
    <location>
        <begin position="1"/>
        <end position="23"/>
    </location>
</feature>
<dbReference type="AlphaFoldDB" id="A0A1X7PEG2"/>
<dbReference type="PROSITE" id="PS51257">
    <property type="entry name" value="PROKAR_LIPOPROTEIN"/>
    <property type="match status" value="1"/>
</dbReference>
<dbReference type="EMBL" id="FXBM01000003">
    <property type="protein sequence ID" value="SMH49219.1"/>
    <property type="molecule type" value="Genomic_DNA"/>
</dbReference>
<gene>
    <name evidence="2" type="ORF">SAMN06295885_3247</name>
</gene>
<evidence type="ECO:0000313" key="2">
    <source>
        <dbReference type="EMBL" id="SMH49219.1"/>
    </source>
</evidence>
<organism evidence="2 3">
    <name type="scientific">Rathayibacter oskolensis</name>
    <dbReference type="NCBI Taxonomy" id="1891671"/>
    <lineage>
        <taxon>Bacteria</taxon>
        <taxon>Bacillati</taxon>
        <taxon>Actinomycetota</taxon>
        <taxon>Actinomycetes</taxon>
        <taxon>Micrococcales</taxon>
        <taxon>Microbacteriaceae</taxon>
        <taxon>Rathayibacter</taxon>
    </lineage>
</organism>
<evidence type="ECO:0000313" key="3">
    <source>
        <dbReference type="Proteomes" id="UP000193711"/>
    </source>
</evidence>
<proteinExistence type="predicted"/>
<keyword evidence="3" id="KW-1185">Reference proteome</keyword>
<accession>A0A1X7PEG2</accession>
<keyword evidence="1" id="KW-0732">Signal</keyword>